<reference evidence="1 2" key="1">
    <citation type="submission" date="2015-04" db="EMBL/GenBank/DDBJ databases">
        <authorList>
            <person name="Syromyatnikov M.Y."/>
            <person name="Popov V.N."/>
        </authorList>
    </citation>
    <scope>NUCLEOTIDE SEQUENCE [LARGE SCALE GENOMIC DNA]</scope>
</reference>
<gene>
    <name evidence="1" type="ORF">CLUMA_CG006444</name>
</gene>
<proteinExistence type="predicted"/>
<dbReference type="EMBL" id="CVRI01000035">
    <property type="protein sequence ID" value="CRK92714.1"/>
    <property type="molecule type" value="Genomic_DNA"/>
</dbReference>
<protein>
    <submittedName>
        <fullName evidence="1">CLUMA_CG006444, isoform A</fullName>
    </submittedName>
</protein>
<evidence type="ECO:0000313" key="2">
    <source>
        <dbReference type="Proteomes" id="UP000183832"/>
    </source>
</evidence>
<dbReference type="Proteomes" id="UP000183832">
    <property type="component" value="Unassembled WGS sequence"/>
</dbReference>
<organism evidence="1 2">
    <name type="scientific">Clunio marinus</name>
    <dbReference type="NCBI Taxonomy" id="568069"/>
    <lineage>
        <taxon>Eukaryota</taxon>
        <taxon>Metazoa</taxon>
        <taxon>Ecdysozoa</taxon>
        <taxon>Arthropoda</taxon>
        <taxon>Hexapoda</taxon>
        <taxon>Insecta</taxon>
        <taxon>Pterygota</taxon>
        <taxon>Neoptera</taxon>
        <taxon>Endopterygota</taxon>
        <taxon>Diptera</taxon>
        <taxon>Nematocera</taxon>
        <taxon>Chironomoidea</taxon>
        <taxon>Chironomidae</taxon>
        <taxon>Clunio</taxon>
    </lineage>
</organism>
<keyword evidence="2" id="KW-1185">Reference proteome</keyword>
<evidence type="ECO:0000313" key="1">
    <source>
        <dbReference type="EMBL" id="CRK92714.1"/>
    </source>
</evidence>
<accession>A0A1J1HYT6</accession>
<dbReference type="AlphaFoldDB" id="A0A1J1HYT6"/>
<name>A0A1J1HYT6_9DIPT</name>
<sequence>MNLDRNTLLILEELKTVMRTLSITKRLFRLTYDSKGDEKRILCARILVENVIGLMNHKQLLKIGPSY</sequence>